<protein>
    <submittedName>
        <fullName evidence="3">Uncharacterized protein</fullName>
    </submittedName>
</protein>
<gene>
    <name evidence="3" type="ORF">K457DRAFT_887749</name>
</gene>
<evidence type="ECO:0000256" key="1">
    <source>
        <dbReference type="SAM" id="MobiDB-lite"/>
    </source>
</evidence>
<organism evidence="3 4">
    <name type="scientific">Linnemannia elongata AG-77</name>
    <dbReference type="NCBI Taxonomy" id="1314771"/>
    <lineage>
        <taxon>Eukaryota</taxon>
        <taxon>Fungi</taxon>
        <taxon>Fungi incertae sedis</taxon>
        <taxon>Mucoromycota</taxon>
        <taxon>Mortierellomycotina</taxon>
        <taxon>Mortierellomycetes</taxon>
        <taxon>Mortierellales</taxon>
        <taxon>Mortierellaceae</taxon>
        <taxon>Linnemannia</taxon>
    </lineage>
</organism>
<feature type="compositionally biased region" description="Polar residues" evidence="1">
    <location>
        <begin position="450"/>
        <end position="462"/>
    </location>
</feature>
<keyword evidence="4" id="KW-1185">Reference proteome</keyword>
<feature type="region of interest" description="Disordered" evidence="1">
    <location>
        <begin position="368"/>
        <end position="516"/>
    </location>
</feature>
<sequence>MSDLQPYEQACLAPDPSQNRVFLAGTKDSSDGYLDVRSITSYDTETPAVNWFLDELKVNKWRTFLPKFCFPFPAEVNPPNGVGNITIIQLGDKELLMAPFAAGISGRSSSPVIFKHRLVSPKLVALNGLYATTGLFTAYTNTTGTNQWVGIRMDLTNSTGYTSSTVGYSVIFNDQGKGFIYRATGNAYTGNLTFEIPTEVKMGPFNLTTSAVPVSMMGTGYLLDKARAHCPLLRSLLYSFNDTIIIYSITPSVGSYINQVPVSNKSPPFTGTLLAATAVKNSIITYSVSKDKIPYIHAFDTTTGTWSGNGIPAPEGKGWTVLNTIFTVVAAIVIIGIGFFVLVCFGSCVGVCSGWLDRLRKKNIPQEVPLQPTFLPPPPYNFDDDNNNNHNNSDNNRNNINSSDNNNNGDNSSNNNSNNKINNSSSTNTTNSSNSTKNTQIPMGAGGKNGSESKASLVNSPHSDYYDSDVDKNASQANLSPPSPTFQPQPIPPSQYGSPRAPQFIPPPRAPQGNRPELVLYVHFGKQVFPILHGQGNKVNAEQPQ</sequence>
<proteinExistence type="predicted"/>
<name>A0A197K7H9_9FUNG</name>
<evidence type="ECO:0000313" key="3">
    <source>
        <dbReference type="EMBL" id="OAQ33118.1"/>
    </source>
</evidence>
<accession>A0A197K7H9</accession>
<reference evidence="3 4" key="1">
    <citation type="submission" date="2016-05" db="EMBL/GenBank/DDBJ databases">
        <title>Genome sequencing reveals origins of a unique bacterial endosymbiosis in the earliest lineages of terrestrial Fungi.</title>
        <authorList>
            <consortium name="DOE Joint Genome Institute"/>
            <person name="Uehling J."/>
            <person name="Gryganskyi A."/>
            <person name="Hameed K."/>
            <person name="Tschaplinski T."/>
            <person name="Misztal P."/>
            <person name="Wu S."/>
            <person name="Desiro A."/>
            <person name="Vande Pol N."/>
            <person name="Du Z.-Y."/>
            <person name="Zienkiewicz A."/>
            <person name="Zienkiewicz K."/>
            <person name="Morin E."/>
            <person name="Tisserant E."/>
            <person name="Splivallo R."/>
            <person name="Hainaut M."/>
            <person name="Henrissat B."/>
            <person name="Ohm R."/>
            <person name="Kuo A."/>
            <person name="Yan J."/>
            <person name="Lipzen A."/>
            <person name="Nolan M."/>
            <person name="Labutti K."/>
            <person name="Barry K."/>
            <person name="Goldstein A."/>
            <person name="Labbe J."/>
            <person name="Schadt C."/>
            <person name="Tuskan G."/>
            <person name="Grigoriev I."/>
            <person name="Martin F."/>
            <person name="Vilgalys R."/>
            <person name="Bonito G."/>
        </authorList>
    </citation>
    <scope>NUCLEOTIDE SEQUENCE [LARGE SCALE GENOMIC DNA]</scope>
    <source>
        <strain evidence="3 4">AG-77</strain>
    </source>
</reference>
<dbReference type="AlphaFoldDB" id="A0A197K7H9"/>
<evidence type="ECO:0000256" key="2">
    <source>
        <dbReference type="SAM" id="Phobius"/>
    </source>
</evidence>
<feature type="compositionally biased region" description="Pro residues" evidence="1">
    <location>
        <begin position="481"/>
        <end position="493"/>
    </location>
</feature>
<dbReference type="EMBL" id="KV442022">
    <property type="protein sequence ID" value="OAQ33118.1"/>
    <property type="molecule type" value="Genomic_DNA"/>
</dbReference>
<keyword evidence="2" id="KW-0812">Transmembrane</keyword>
<dbReference type="OrthoDB" id="10445098at2759"/>
<keyword evidence="2" id="KW-0472">Membrane</keyword>
<feature type="compositionally biased region" description="Low complexity" evidence="1">
    <location>
        <begin position="388"/>
        <end position="439"/>
    </location>
</feature>
<dbReference type="Proteomes" id="UP000078512">
    <property type="component" value="Unassembled WGS sequence"/>
</dbReference>
<keyword evidence="2" id="KW-1133">Transmembrane helix</keyword>
<feature type="transmembrane region" description="Helical" evidence="2">
    <location>
        <begin position="325"/>
        <end position="356"/>
    </location>
</feature>
<evidence type="ECO:0000313" key="4">
    <source>
        <dbReference type="Proteomes" id="UP000078512"/>
    </source>
</evidence>